<dbReference type="InterPro" id="IPR024410">
    <property type="entry name" value="Phage_TAC_12"/>
</dbReference>
<reference evidence="1 2" key="1">
    <citation type="submission" date="2023-12" db="EMBL/GenBank/DDBJ databases">
        <title>Jeotgalibacillus haloalkaliphilus sp. nov., a novel salt-tolerant bacteria, isolated from the estuary of the Fenhe River into the Yellow River.</title>
        <authorList>
            <person name="Li Y."/>
        </authorList>
    </citation>
    <scope>NUCLEOTIDE SEQUENCE [LARGE SCALE GENOMIC DNA]</scope>
    <source>
        <strain evidence="1 2">HH7-29</strain>
    </source>
</reference>
<keyword evidence="2" id="KW-1185">Reference proteome</keyword>
<organism evidence="1 2">
    <name type="scientific">Jeotgalibacillus haloalkalitolerans</name>
    <dbReference type="NCBI Taxonomy" id="3104292"/>
    <lineage>
        <taxon>Bacteria</taxon>
        <taxon>Bacillati</taxon>
        <taxon>Bacillota</taxon>
        <taxon>Bacilli</taxon>
        <taxon>Bacillales</taxon>
        <taxon>Caryophanaceae</taxon>
        <taxon>Jeotgalibacillus</taxon>
    </lineage>
</organism>
<dbReference type="RefSeq" id="WP_322420680.1">
    <property type="nucleotide sequence ID" value="NZ_JAXQNN010000002.1"/>
</dbReference>
<comment type="caution">
    <text evidence="1">The sequence shown here is derived from an EMBL/GenBank/DDBJ whole genome shotgun (WGS) entry which is preliminary data.</text>
</comment>
<protein>
    <submittedName>
        <fullName evidence="1">Tail assembly chaperone</fullName>
    </submittedName>
</protein>
<dbReference type="Pfam" id="PF12363">
    <property type="entry name" value="Phage_TAC_12"/>
    <property type="match status" value="1"/>
</dbReference>
<sequence length="160" mass="18607">MPAYLNIDGREYEAKLSFAFEKLADAKHSQKTDDGEDMGGFRTIYMNLLEISTKHLVAFWECALAHSKDKITTNQIEAALEKVIEEDGDTDRVFRDAYNAIDDAAFFKKRAQNFWKDLELMKNAGDTDEEKEQHKQMYDRMIQARNEMKGNVQDHEDQTE</sequence>
<proteinExistence type="predicted"/>
<evidence type="ECO:0000313" key="2">
    <source>
        <dbReference type="Proteomes" id="UP001292084"/>
    </source>
</evidence>
<dbReference type="Proteomes" id="UP001292084">
    <property type="component" value="Unassembled WGS sequence"/>
</dbReference>
<accession>A0ABU5KK89</accession>
<evidence type="ECO:0000313" key="1">
    <source>
        <dbReference type="EMBL" id="MDZ5711663.1"/>
    </source>
</evidence>
<name>A0ABU5KK89_9BACL</name>
<gene>
    <name evidence="1" type="ORF">UFB30_05465</name>
</gene>
<dbReference type="EMBL" id="JAXQNN010000002">
    <property type="protein sequence ID" value="MDZ5711663.1"/>
    <property type="molecule type" value="Genomic_DNA"/>
</dbReference>